<comment type="caution">
    <text evidence="4">The sequence shown here is derived from an EMBL/GenBank/DDBJ whole genome shotgun (WGS) entry which is preliminary data.</text>
</comment>
<dbReference type="SUPFAM" id="SSF52172">
    <property type="entry name" value="CheY-like"/>
    <property type="match status" value="1"/>
</dbReference>
<reference evidence="4 5" key="1">
    <citation type="submission" date="2016-06" db="EMBL/GenBank/DDBJ databases">
        <title>Genome sequence of Tepidimonas fonticaldi PL17.</title>
        <authorList>
            <person name="Pinnaka A.K."/>
        </authorList>
    </citation>
    <scope>NUCLEOTIDE SEQUENCE [LARGE SCALE GENOMIC DNA]</scope>
    <source>
        <strain evidence="4 5">PL17</strain>
    </source>
</reference>
<dbReference type="STRING" id="1101373.A9O67_06135"/>
<dbReference type="Pfam" id="PF08376">
    <property type="entry name" value="NIT"/>
    <property type="match status" value="1"/>
</dbReference>
<dbReference type="RefSeq" id="WP_068609156.1">
    <property type="nucleotide sequence ID" value="NZ_LZDH01000056.1"/>
</dbReference>
<dbReference type="InterPro" id="IPR005561">
    <property type="entry name" value="ANTAR"/>
</dbReference>
<dbReference type="Pfam" id="PF03861">
    <property type="entry name" value="ANTAR"/>
    <property type="match status" value="1"/>
</dbReference>
<dbReference type="InterPro" id="IPR011006">
    <property type="entry name" value="CheY-like_superfamily"/>
</dbReference>
<keyword evidence="1" id="KW-0175">Coiled coil</keyword>
<sequence length="426" mass="46809">MDRTLHWLRAARHALVAELRQLVHTSQLLRATTALVHQLQRERGLSNLYLGNAAAGWHDALQRQLEATDQACAAFLAELDSLEPGSGAAGLQRARLLTDLARVHQGLQALPWLRRRVREHGCSPRWATQAYVRLIQTLLSMVFEAADAAQDPDISRCLVALYHLVQGKELAGQERACGAAAFARGAIEADEQQLLLHLIEAQQRSLEVAASLTSRELTEALDGLPQQAELVRLERLRRQLTSALPGAPLDRSSSAAWFAACTARLDALHELEERLVGELRALCEHKCELAQRACDELSVAQLNTRADDAAEAAFFEADDAAGAGLALPPLPAWPHTGSGCVLDVIETQARQLQQVTAELEKVRHNLQERRLIERAKGLLMAHQGLTEAEAHHRLRQMAMNQGRRLAEVAQAVLSAAELLPAQRSRA</sequence>
<dbReference type="OrthoDB" id="9782798at2"/>
<feature type="coiled-coil region" evidence="1">
    <location>
        <begin position="342"/>
        <end position="369"/>
    </location>
</feature>
<evidence type="ECO:0000313" key="4">
    <source>
        <dbReference type="EMBL" id="OBS30577.1"/>
    </source>
</evidence>
<name>A0A1A6DUI2_9BURK</name>
<keyword evidence="5" id="KW-1185">Reference proteome</keyword>
<dbReference type="AlphaFoldDB" id="A0A1A6DUI2"/>
<protein>
    <recommendedName>
        <fullName evidence="6">Nitrate regulatory protein</fullName>
    </recommendedName>
</protein>
<dbReference type="Proteomes" id="UP000091969">
    <property type="component" value="Unassembled WGS sequence"/>
</dbReference>
<dbReference type="PROSITE" id="PS50921">
    <property type="entry name" value="ANTAR"/>
    <property type="match status" value="1"/>
</dbReference>
<dbReference type="GO" id="GO:0003723">
    <property type="term" value="F:RNA binding"/>
    <property type="evidence" value="ECO:0007669"/>
    <property type="project" value="InterPro"/>
</dbReference>
<dbReference type="InterPro" id="IPR013587">
    <property type="entry name" value="Nitrate/nitrite_sensing"/>
</dbReference>
<dbReference type="InterPro" id="IPR010910">
    <property type="entry name" value="Nitrate/nitrite_sensing_bac"/>
</dbReference>
<evidence type="ECO:0000256" key="1">
    <source>
        <dbReference type="SAM" id="Coils"/>
    </source>
</evidence>
<dbReference type="PROSITE" id="PS50906">
    <property type="entry name" value="NIT"/>
    <property type="match status" value="1"/>
</dbReference>
<accession>A0A1A6DUI2</accession>
<dbReference type="EMBL" id="LZDH01000056">
    <property type="protein sequence ID" value="OBS30577.1"/>
    <property type="molecule type" value="Genomic_DNA"/>
</dbReference>
<feature type="domain" description="ANTAR" evidence="3">
    <location>
        <begin position="352"/>
        <end position="413"/>
    </location>
</feature>
<evidence type="ECO:0000313" key="5">
    <source>
        <dbReference type="Proteomes" id="UP000091969"/>
    </source>
</evidence>
<evidence type="ECO:0008006" key="6">
    <source>
        <dbReference type="Google" id="ProtNLM"/>
    </source>
</evidence>
<dbReference type="Gene3D" id="1.10.10.10">
    <property type="entry name" value="Winged helix-like DNA-binding domain superfamily/Winged helix DNA-binding domain"/>
    <property type="match status" value="1"/>
</dbReference>
<organism evidence="4 5">
    <name type="scientific">Tepidimonas fonticaldi</name>
    <dbReference type="NCBI Taxonomy" id="1101373"/>
    <lineage>
        <taxon>Bacteria</taxon>
        <taxon>Pseudomonadati</taxon>
        <taxon>Pseudomonadota</taxon>
        <taxon>Betaproteobacteria</taxon>
        <taxon>Burkholderiales</taxon>
        <taxon>Tepidimonas</taxon>
    </lineage>
</organism>
<proteinExistence type="predicted"/>
<gene>
    <name evidence="4" type="ORF">A9O67_06135</name>
</gene>
<dbReference type="InterPro" id="IPR036388">
    <property type="entry name" value="WH-like_DNA-bd_sf"/>
</dbReference>
<feature type="domain" description="NIT" evidence="2">
    <location>
        <begin position="30"/>
        <end position="286"/>
    </location>
</feature>
<evidence type="ECO:0000259" key="3">
    <source>
        <dbReference type="PROSITE" id="PS50921"/>
    </source>
</evidence>
<evidence type="ECO:0000259" key="2">
    <source>
        <dbReference type="PROSITE" id="PS50906"/>
    </source>
</evidence>
<dbReference type="SMART" id="SM01012">
    <property type="entry name" value="ANTAR"/>
    <property type="match status" value="1"/>
</dbReference>